<dbReference type="AlphaFoldDB" id="A0A9N8HJB2"/>
<dbReference type="EMBL" id="CAICTM010000753">
    <property type="protein sequence ID" value="CAB9516011.1"/>
    <property type="molecule type" value="Genomic_DNA"/>
</dbReference>
<name>A0A9N8HJB2_9STRA</name>
<evidence type="ECO:0000313" key="3">
    <source>
        <dbReference type="Proteomes" id="UP001153069"/>
    </source>
</evidence>
<protein>
    <submittedName>
        <fullName evidence="2">Uncharacterized protein</fullName>
    </submittedName>
</protein>
<feature type="compositionally biased region" description="Basic residues" evidence="1">
    <location>
        <begin position="298"/>
        <end position="307"/>
    </location>
</feature>
<evidence type="ECO:0000313" key="2">
    <source>
        <dbReference type="EMBL" id="CAB9516011.1"/>
    </source>
</evidence>
<accession>A0A9N8HJB2</accession>
<feature type="region of interest" description="Disordered" evidence="1">
    <location>
        <begin position="246"/>
        <end position="307"/>
    </location>
</feature>
<comment type="caution">
    <text evidence="2">The sequence shown here is derived from an EMBL/GenBank/DDBJ whole genome shotgun (WGS) entry which is preliminary data.</text>
</comment>
<gene>
    <name evidence="2" type="ORF">SEMRO_754_G197520.1</name>
</gene>
<proteinExistence type="predicted"/>
<sequence>MRTAGRMEDWVHRHDERWAALVEQHVAPVDVETDEEVVARDNGSFNDGCQLLWEHLKKHRSIDKILEKDGGMESQFFDWLLKEFGNLTWLKIVSSYNKGPNFTAYGGFPFPPTWSGWSSNDSMVMRWTDGTKRYSRDLVLTNKDVIYVVWNKIISTPHCLEEFCHASAVTGGRWTVSMIKERFNNCFGADTLGKGKWIPFADHKAKLQEEINNIPIPDFDMGAGARTQLDLNNIQTGPVSPVSLLGNGGISGSEDLDTQPRVARKRPPVLRPVRTNLKRDFDKVQDVANEKEDDRKPAAKRSKKDSA</sequence>
<reference evidence="2" key="1">
    <citation type="submission" date="2020-06" db="EMBL/GenBank/DDBJ databases">
        <authorList>
            <consortium name="Plant Systems Biology data submission"/>
        </authorList>
    </citation>
    <scope>NUCLEOTIDE SEQUENCE</scope>
    <source>
        <strain evidence="2">D6</strain>
    </source>
</reference>
<keyword evidence="3" id="KW-1185">Reference proteome</keyword>
<evidence type="ECO:0000256" key="1">
    <source>
        <dbReference type="SAM" id="MobiDB-lite"/>
    </source>
</evidence>
<feature type="compositionally biased region" description="Basic and acidic residues" evidence="1">
    <location>
        <begin position="277"/>
        <end position="297"/>
    </location>
</feature>
<dbReference type="Proteomes" id="UP001153069">
    <property type="component" value="Unassembled WGS sequence"/>
</dbReference>
<organism evidence="2 3">
    <name type="scientific">Seminavis robusta</name>
    <dbReference type="NCBI Taxonomy" id="568900"/>
    <lineage>
        <taxon>Eukaryota</taxon>
        <taxon>Sar</taxon>
        <taxon>Stramenopiles</taxon>
        <taxon>Ochrophyta</taxon>
        <taxon>Bacillariophyta</taxon>
        <taxon>Bacillariophyceae</taxon>
        <taxon>Bacillariophycidae</taxon>
        <taxon>Naviculales</taxon>
        <taxon>Naviculaceae</taxon>
        <taxon>Seminavis</taxon>
    </lineage>
</organism>